<dbReference type="EMBL" id="BT056042">
    <property type="protein sequence ID" value="ACL54649.1"/>
    <property type="molecule type" value="mRNA"/>
</dbReference>
<feature type="compositionally biased region" description="Polar residues" evidence="1">
    <location>
        <begin position="1"/>
        <end position="11"/>
    </location>
</feature>
<feature type="compositionally biased region" description="Low complexity" evidence="1">
    <location>
        <begin position="78"/>
        <end position="92"/>
    </location>
</feature>
<proteinExistence type="evidence at transcript level"/>
<sequence length="225" mass="23317">MSAANSLSSASVGPKPAKLSGSCCTGDSATTTGGAFVLFSTAPSTSSLQQDEAVGSSTGGGGEQSSARARSKVGTQYSSCPSSSSSSSSAFRSSDDSMGDTSGTTTSFLDRSSPTLLTCGLRVRALRLDHAGATCCWRFFHVAVATPASSVVECGSVGRRRRRSCRLASGFAECTEASQPWHRKASSAAQYHRARRLRQLSQARAALPPTAPAACLELLMCRRQS</sequence>
<evidence type="ECO:0000256" key="1">
    <source>
        <dbReference type="SAM" id="MobiDB-lite"/>
    </source>
</evidence>
<reference evidence="2" key="2">
    <citation type="submission" date="2012-06" db="EMBL/GenBank/DDBJ databases">
        <authorList>
            <person name="Yu Y."/>
            <person name="Currie J."/>
            <person name="Lomeli R."/>
            <person name="Angelova A."/>
            <person name="Collura K."/>
            <person name="Wissotski M."/>
            <person name="Campos D."/>
            <person name="Kudrna D."/>
            <person name="Golser W."/>
            <person name="Ashely E."/>
            <person name="Descour A."/>
            <person name="Fernandes J."/>
            <person name="Soderlund C."/>
            <person name="Walbot V."/>
        </authorList>
    </citation>
    <scope>NUCLEOTIDE SEQUENCE</scope>
    <source>
        <strain evidence="2">B73</strain>
    </source>
</reference>
<name>B8A3A0_MAIZE</name>
<organism evidence="2">
    <name type="scientific">Zea mays</name>
    <name type="common">Maize</name>
    <dbReference type="NCBI Taxonomy" id="4577"/>
    <lineage>
        <taxon>Eukaryota</taxon>
        <taxon>Viridiplantae</taxon>
        <taxon>Streptophyta</taxon>
        <taxon>Embryophyta</taxon>
        <taxon>Tracheophyta</taxon>
        <taxon>Spermatophyta</taxon>
        <taxon>Magnoliopsida</taxon>
        <taxon>Liliopsida</taxon>
        <taxon>Poales</taxon>
        <taxon>Poaceae</taxon>
        <taxon>PACMAD clade</taxon>
        <taxon>Panicoideae</taxon>
        <taxon>Andropogonodae</taxon>
        <taxon>Andropogoneae</taxon>
        <taxon>Tripsacinae</taxon>
        <taxon>Zea</taxon>
    </lineage>
</organism>
<feature type="region of interest" description="Disordered" evidence="1">
    <location>
        <begin position="1"/>
        <end position="25"/>
    </location>
</feature>
<protein>
    <submittedName>
        <fullName evidence="2">Uncharacterized protein</fullName>
    </submittedName>
</protein>
<feature type="region of interest" description="Disordered" evidence="1">
    <location>
        <begin position="43"/>
        <end position="107"/>
    </location>
</feature>
<dbReference type="AlphaFoldDB" id="B8A3A0"/>
<accession>B8A3A0</accession>
<reference evidence="2" key="1">
    <citation type="journal article" date="2009" name="PLoS Genet.">
        <title>Sequencing, mapping, and analysis of 27,455 maize full-length cDNAs.</title>
        <authorList>
            <person name="Soderlund C."/>
            <person name="Descour A."/>
            <person name="Kudrna D."/>
            <person name="Bomhoff M."/>
            <person name="Boyd L."/>
            <person name="Currie J."/>
            <person name="Angelova A."/>
            <person name="Collura K."/>
            <person name="Wissotski M."/>
            <person name="Ashley E."/>
            <person name="Morrow D."/>
            <person name="Fernandes J."/>
            <person name="Walbot V."/>
            <person name="Yu Y."/>
        </authorList>
    </citation>
    <scope>NUCLEOTIDE SEQUENCE</scope>
    <source>
        <strain evidence="2">B73</strain>
    </source>
</reference>
<evidence type="ECO:0000313" key="2">
    <source>
        <dbReference type="EMBL" id="ACL54649.1"/>
    </source>
</evidence>